<comment type="subcellular location">
    <subcellularLocation>
        <location evidence="1">Periplasm</location>
    </subcellularLocation>
</comment>
<keyword evidence="5" id="KW-1185">Reference proteome</keyword>
<gene>
    <name evidence="4" type="ORF">C0V82_02725</name>
</gene>
<comment type="similarity">
    <text evidence="2">Belongs to the bacterial solute-binding protein SsuA/TauA family.</text>
</comment>
<dbReference type="OrthoDB" id="9815602at2"/>
<sequence>MAPGTKENLSGMGKERTWIRWALAALTVLLTAGLWFQFRTPVPQQHLSIAESRQMMSALIFVAQAEGYFADEGLTVQMVPAANGKVAMETLLDGKTDLALSSDVPASNAMIAGRPIRIISTVQTSDRDVVVASPTGSGLNRVEALTGKRIGYSPDTNSQYFLDLLLLQAGLRDQVTLVPFESGEIMAAMARGEIDAASVWTTVRVAAAPLFPQGIEVLTAPGLYTGSWVLSARRDVVDAKHDALVRFVRALLAAEWSILRDREKAIPVVAAATGIDEALVRRHWENYGFTLRLDQALLLSIEGHVRRAGGNPGPEMLGYLQSDILRAVDPTRVTVLD</sequence>
<protein>
    <submittedName>
        <fullName evidence="4">Uncharacterized protein</fullName>
    </submittedName>
</protein>
<dbReference type="KEGG" id="ncb:C0V82_02725"/>
<dbReference type="Pfam" id="PF09084">
    <property type="entry name" value="NMT1"/>
    <property type="match status" value="1"/>
</dbReference>
<evidence type="ECO:0000313" key="4">
    <source>
        <dbReference type="EMBL" id="AUN29279.1"/>
    </source>
</evidence>
<proteinExistence type="inferred from homology"/>
<dbReference type="Proteomes" id="UP000234752">
    <property type="component" value="Chromosome eg_1"/>
</dbReference>
<organism evidence="4 5">
    <name type="scientific">Niveispirillum cyanobacteriorum</name>
    <dbReference type="NCBI Taxonomy" id="1612173"/>
    <lineage>
        <taxon>Bacteria</taxon>
        <taxon>Pseudomonadati</taxon>
        <taxon>Pseudomonadota</taxon>
        <taxon>Alphaproteobacteria</taxon>
        <taxon>Rhodospirillales</taxon>
        <taxon>Azospirillaceae</taxon>
        <taxon>Niveispirillum</taxon>
    </lineage>
</organism>
<evidence type="ECO:0000256" key="2">
    <source>
        <dbReference type="ARBA" id="ARBA00010742"/>
    </source>
</evidence>
<accession>A0A2K9N871</accession>
<dbReference type="InterPro" id="IPR015168">
    <property type="entry name" value="SsuA/THI5"/>
</dbReference>
<dbReference type="SMART" id="SM00062">
    <property type="entry name" value="PBPb"/>
    <property type="match status" value="1"/>
</dbReference>
<dbReference type="PANTHER" id="PTHR30024">
    <property type="entry name" value="ALIPHATIC SULFONATES-BINDING PROTEIN-RELATED"/>
    <property type="match status" value="1"/>
</dbReference>
<dbReference type="Gene3D" id="3.40.190.10">
    <property type="entry name" value="Periplasmic binding protein-like II"/>
    <property type="match status" value="2"/>
</dbReference>
<dbReference type="RefSeq" id="WP_102111020.1">
    <property type="nucleotide sequence ID" value="NZ_BMGN01000004.1"/>
</dbReference>
<dbReference type="EMBL" id="CP025611">
    <property type="protein sequence ID" value="AUN29279.1"/>
    <property type="molecule type" value="Genomic_DNA"/>
</dbReference>
<dbReference type="GO" id="GO:0042918">
    <property type="term" value="P:alkanesulfonate transmembrane transport"/>
    <property type="evidence" value="ECO:0007669"/>
    <property type="project" value="TreeGrafter"/>
</dbReference>
<evidence type="ECO:0000313" key="5">
    <source>
        <dbReference type="Proteomes" id="UP000234752"/>
    </source>
</evidence>
<evidence type="ECO:0000256" key="3">
    <source>
        <dbReference type="ARBA" id="ARBA00022729"/>
    </source>
</evidence>
<reference evidence="4 5" key="1">
    <citation type="submission" date="2017-12" db="EMBL/GenBank/DDBJ databases">
        <title>Genomes of bacteria within cyanobacterial aggregates.</title>
        <authorList>
            <person name="Cai H."/>
        </authorList>
    </citation>
    <scope>NUCLEOTIDE SEQUENCE [LARGE SCALE GENOMIC DNA]</scope>
    <source>
        <strain evidence="4 5">TH16</strain>
    </source>
</reference>
<dbReference type="PANTHER" id="PTHR30024:SF47">
    <property type="entry name" value="TAURINE-BINDING PERIPLASMIC PROTEIN"/>
    <property type="match status" value="1"/>
</dbReference>
<evidence type="ECO:0000256" key="1">
    <source>
        <dbReference type="ARBA" id="ARBA00004418"/>
    </source>
</evidence>
<dbReference type="GO" id="GO:0042597">
    <property type="term" value="C:periplasmic space"/>
    <property type="evidence" value="ECO:0007669"/>
    <property type="project" value="UniProtKB-SubCell"/>
</dbReference>
<dbReference type="AlphaFoldDB" id="A0A2K9N871"/>
<keyword evidence="3" id="KW-0732">Signal</keyword>
<name>A0A2K9N871_9PROT</name>
<dbReference type="InterPro" id="IPR001638">
    <property type="entry name" value="Solute-binding_3/MltF_N"/>
</dbReference>
<dbReference type="SUPFAM" id="SSF53850">
    <property type="entry name" value="Periplasmic binding protein-like II"/>
    <property type="match status" value="1"/>
</dbReference>